<evidence type="ECO:0000256" key="1">
    <source>
        <dbReference type="SAM" id="MobiDB-lite"/>
    </source>
</evidence>
<accession>A0A0D0D2G2</accession>
<feature type="region of interest" description="Disordered" evidence="1">
    <location>
        <begin position="1"/>
        <end position="26"/>
    </location>
</feature>
<proteinExistence type="predicted"/>
<organism evidence="2 3">
    <name type="scientific">Paxillus rubicundulus Ve08.2h10</name>
    <dbReference type="NCBI Taxonomy" id="930991"/>
    <lineage>
        <taxon>Eukaryota</taxon>
        <taxon>Fungi</taxon>
        <taxon>Dikarya</taxon>
        <taxon>Basidiomycota</taxon>
        <taxon>Agaricomycotina</taxon>
        <taxon>Agaricomycetes</taxon>
        <taxon>Agaricomycetidae</taxon>
        <taxon>Boletales</taxon>
        <taxon>Paxilineae</taxon>
        <taxon>Paxillaceae</taxon>
        <taxon>Paxillus</taxon>
    </lineage>
</organism>
<evidence type="ECO:0000313" key="2">
    <source>
        <dbReference type="EMBL" id="KIK90682.1"/>
    </source>
</evidence>
<reference evidence="2 3" key="1">
    <citation type="submission" date="2014-04" db="EMBL/GenBank/DDBJ databases">
        <authorList>
            <consortium name="DOE Joint Genome Institute"/>
            <person name="Kuo A."/>
            <person name="Kohler A."/>
            <person name="Jargeat P."/>
            <person name="Nagy L.G."/>
            <person name="Floudas D."/>
            <person name="Copeland A."/>
            <person name="Barry K.W."/>
            <person name="Cichocki N."/>
            <person name="Veneault-Fourrey C."/>
            <person name="LaButti K."/>
            <person name="Lindquist E.A."/>
            <person name="Lipzen A."/>
            <person name="Lundell T."/>
            <person name="Morin E."/>
            <person name="Murat C."/>
            <person name="Sun H."/>
            <person name="Tunlid A."/>
            <person name="Henrissat B."/>
            <person name="Grigoriev I.V."/>
            <person name="Hibbett D.S."/>
            <person name="Martin F."/>
            <person name="Nordberg H.P."/>
            <person name="Cantor M.N."/>
            <person name="Hua S.X."/>
        </authorList>
    </citation>
    <scope>NUCLEOTIDE SEQUENCE [LARGE SCALE GENOMIC DNA]</scope>
    <source>
        <strain evidence="2 3">Ve08.2h10</strain>
    </source>
</reference>
<sequence length="60" mass="6181">MPSSFSSPFSSSLCSASSPSSFSTPGQAMGLSSLPNFGFAHPICCLSCFASSRPSTHSWT</sequence>
<protein>
    <submittedName>
        <fullName evidence="2">Uncharacterized protein</fullName>
    </submittedName>
</protein>
<dbReference type="EMBL" id="KN825485">
    <property type="protein sequence ID" value="KIK90682.1"/>
    <property type="molecule type" value="Genomic_DNA"/>
</dbReference>
<dbReference type="HOGENOM" id="CLU_2967354_0_0_1"/>
<dbReference type="InParanoid" id="A0A0D0D2G2"/>
<keyword evidence="3" id="KW-1185">Reference proteome</keyword>
<dbReference type="Proteomes" id="UP000054538">
    <property type="component" value="Unassembled WGS sequence"/>
</dbReference>
<feature type="non-terminal residue" evidence="2">
    <location>
        <position position="60"/>
    </location>
</feature>
<evidence type="ECO:0000313" key="3">
    <source>
        <dbReference type="Proteomes" id="UP000054538"/>
    </source>
</evidence>
<feature type="compositionally biased region" description="Low complexity" evidence="1">
    <location>
        <begin position="1"/>
        <end position="23"/>
    </location>
</feature>
<dbReference type="AlphaFoldDB" id="A0A0D0D2G2"/>
<gene>
    <name evidence="2" type="ORF">PAXRUDRAFT_800703</name>
</gene>
<name>A0A0D0D2G2_9AGAM</name>
<reference evidence="3" key="2">
    <citation type="submission" date="2015-01" db="EMBL/GenBank/DDBJ databases">
        <title>Evolutionary Origins and Diversification of the Mycorrhizal Mutualists.</title>
        <authorList>
            <consortium name="DOE Joint Genome Institute"/>
            <consortium name="Mycorrhizal Genomics Consortium"/>
            <person name="Kohler A."/>
            <person name="Kuo A."/>
            <person name="Nagy L.G."/>
            <person name="Floudas D."/>
            <person name="Copeland A."/>
            <person name="Barry K.W."/>
            <person name="Cichocki N."/>
            <person name="Veneault-Fourrey C."/>
            <person name="LaButti K."/>
            <person name="Lindquist E.A."/>
            <person name="Lipzen A."/>
            <person name="Lundell T."/>
            <person name="Morin E."/>
            <person name="Murat C."/>
            <person name="Riley R."/>
            <person name="Ohm R."/>
            <person name="Sun H."/>
            <person name="Tunlid A."/>
            <person name="Henrissat B."/>
            <person name="Grigoriev I.V."/>
            <person name="Hibbett D.S."/>
            <person name="Martin F."/>
        </authorList>
    </citation>
    <scope>NUCLEOTIDE SEQUENCE [LARGE SCALE GENOMIC DNA]</scope>
    <source>
        <strain evidence="3">Ve08.2h10</strain>
    </source>
</reference>